<evidence type="ECO:0000256" key="2">
    <source>
        <dbReference type="ARBA" id="ARBA00012438"/>
    </source>
</evidence>
<keyword evidence="11" id="KW-1185">Reference proteome</keyword>
<evidence type="ECO:0000256" key="4">
    <source>
        <dbReference type="ARBA" id="ARBA00022679"/>
    </source>
</evidence>
<keyword evidence="5 8" id="KW-0812">Transmembrane</keyword>
<keyword evidence="4" id="KW-0808">Transferase</keyword>
<evidence type="ECO:0000256" key="8">
    <source>
        <dbReference type="SAM" id="Phobius"/>
    </source>
</evidence>
<dbReference type="InterPro" id="IPR003661">
    <property type="entry name" value="HisK_dim/P_dom"/>
</dbReference>
<gene>
    <name evidence="10" type="ORF">FHS59_001050</name>
</gene>
<dbReference type="GO" id="GO:0000155">
    <property type="term" value="F:phosphorelay sensor kinase activity"/>
    <property type="evidence" value="ECO:0007669"/>
    <property type="project" value="InterPro"/>
</dbReference>
<dbReference type="PROSITE" id="PS50109">
    <property type="entry name" value="HIS_KIN"/>
    <property type="match status" value="1"/>
</dbReference>
<keyword evidence="6 10" id="KW-0418">Kinase</keyword>
<dbReference type="Proteomes" id="UP000588604">
    <property type="component" value="Unassembled WGS sequence"/>
</dbReference>
<dbReference type="InterPro" id="IPR005467">
    <property type="entry name" value="His_kinase_dom"/>
</dbReference>
<dbReference type="EMBL" id="JACIJO010000001">
    <property type="protein sequence ID" value="MBB6325435.1"/>
    <property type="molecule type" value="Genomic_DNA"/>
</dbReference>
<proteinExistence type="predicted"/>
<dbReference type="InterPro" id="IPR050428">
    <property type="entry name" value="TCS_sensor_his_kinase"/>
</dbReference>
<dbReference type="SUPFAM" id="SSF55874">
    <property type="entry name" value="ATPase domain of HSP90 chaperone/DNA topoisomerase II/histidine kinase"/>
    <property type="match status" value="1"/>
</dbReference>
<comment type="caution">
    <text evidence="10">The sequence shown here is derived from an EMBL/GenBank/DDBJ whole genome shotgun (WGS) entry which is preliminary data.</text>
</comment>
<evidence type="ECO:0000313" key="10">
    <source>
        <dbReference type="EMBL" id="MBB6325435.1"/>
    </source>
</evidence>
<dbReference type="GO" id="GO:0005886">
    <property type="term" value="C:plasma membrane"/>
    <property type="evidence" value="ECO:0007669"/>
    <property type="project" value="TreeGrafter"/>
</dbReference>
<dbReference type="SUPFAM" id="SSF47384">
    <property type="entry name" value="Homodimeric domain of signal transducing histidine kinase"/>
    <property type="match status" value="1"/>
</dbReference>
<evidence type="ECO:0000313" key="11">
    <source>
        <dbReference type="Proteomes" id="UP000588604"/>
    </source>
</evidence>
<dbReference type="InterPro" id="IPR036890">
    <property type="entry name" value="HATPase_C_sf"/>
</dbReference>
<keyword evidence="3" id="KW-0597">Phosphoprotein</keyword>
<dbReference type="Pfam" id="PF00512">
    <property type="entry name" value="HisKA"/>
    <property type="match status" value="1"/>
</dbReference>
<feature type="domain" description="Histidine kinase" evidence="9">
    <location>
        <begin position="216"/>
        <end position="417"/>
    </location>
</feature>
<dbReference type="InterPro" id="IPR036097">
    <property type="entry name" value="HisK_dim/P_sf"/>
</dbReference>
<dbReference type="SMART" id="SM00387">
    <property type="entry name" value="HATPase_c"/>
    <property type="match status" value="1"/>
</dbReference>
<evidence type="ECO:0000256" key="6">
    <source>
        <dbReference type="ARBA" id="ARBA00022777"/>
    </source>
</evidence>
<reference evidence="10 11" key="1">
    <citation type="submission" date="2020-08" db="EMBL/GenBank/DDBJ databases">
        <title>Genomic Encyclopedia of Type Strains, Phase IV (KMG-IV): sequencing the most valuable type-strain genomes for metagenomic binning, comparative biology and taxonomic classification.</title>
        <authorList>
            <person name="Goeker M."/>
        </authorList>
    </citation>
    <scope>NUCLEOTIDE SEQUENCE [LARGE SCALE GENOMIC DNA]</scope>
    <source>
        <strain evidence="10 11">DSM 102044</strain>
    </source>
</reference>
<organism evidence="10 11">
    <name type="scientific">Algoriphagus iocasae</name>
    <dbReference type="NCBI Taxonomy" id="1836499"/>
    <lineage>
        <taxon>Bacteria</taxon>
        <taxon>Pseudomonadati</taxon>
        <taxon>Bacteroidota</taxon>
        <taxon>Cytophagia</taxon>
        <taxon>Cytophagales</taxon>
        <taxon>Cyclobacteriaceae</taxon>
        <taxon>Algoriphagus</taxon>
    </lineage>
</organism>
<name>A0A841MSB8_9BACT</name>
<evidence type="ECO:0000259" key="9">
    <source>
        <dbReference type="PROSITE" id="PS50109"/>
    </source>
</evidence>
<accession>A0A841MSB8</accession>
<sequence>MKLINIITLLYLSLTLAGLLIGGFFIYLKIDSEIEFEMGRELDRQVDSVADQIRRGSPYEGLVDDRLEIEILPMNRAEESLNLRDTLAFHDPNDKQVRQLKASKSYKIDGKHYRISYFNLLVEKDDITETVVFTMVVVFLLQLAFIGFFLRRISNRVFRPFQNSLNQIQKFNFSSNEPFEFSKSKIKEFDQLNEFLMRMSAKLLKDYRQIKEFSENISHEIQTPTSVVRGKLEHLMNEDITEKQAELIHSAYQNNERIQRIVRSLSLLAKLENNEFETPTSINLTELVKKNLEMTKELIHVSGLELEQDIQEDVFSVIHPFIAEVMIQNLISNAVKHNIEEGWIRLQLNSEFLLVENSGIPLRKNPEELLQRFKKESNKTESIGLGLAIVNQICKTYGLSFTYTSEGSIHSARITFG</sequence>
<dbReference type="InterPro" id="IPR003594">
    <property type="entry name" value="HATPase_dom"/>
</dbReference>
<evidence type="ECO:0000256" key="5">
    <source>
        <dbReference type="ARBA" id="ARBA00022692"/>
    </source>
</evidence>
<dbReference type="PANTHER" id="PTHR45436">
    <property type="entry name" value="SENSOR HISTIDINE KINASE YKOH"/>
    <property type="match status" value="1"/>
</dbReference>
<dbReference type="Pfam" id="PF02518">
    <property type="entry name" value="HATPase_c"/>
    <property type="match status" value="1"/>
</dbReference>
<keyword evidence="8" id="KW-0472">Membrane</keyword>
<evidence type="ECO:0000256" key="7">
    <source>
        <dbReference type="ARBA" id="ARBA00022989"/>
    </source>
</evidence>
<evidence type="ECO:0000256" key="3">
    <source>
        <dbReference type="ARBA" id="ARBA00022553"/>
    </source>
</evidence>
<keyword evidence="7 8" id="KW-1133">Transmembrane helix</keyword>
<feature type="transmembrane region" description="Helical" evidence="8">
    <location>
        <begin position="130"/>
        <end position="150"/>
    </location>
</feature>
<dbReference type="SMART" id="SM00388">
    <property type="entry name" value="HisKA"/>
    <property type="match status" value="1"/>
</dbReference>
<dbReference type="PANTHER" id="PTHR45436:SF5">
    <property type="entry name" value="SENSOR HISTIDINE KINASE TRCS"/>
    <property type="match status" value="1"/>
</dbReference>
<comment type="catalytic activity">
    <reaction evidence="1">
        <text>ATP + protein L-histidine = ADP + protein N-phospho-L-histidine.</text>
        <dbReference type="EC" id="2.7.13.3"/>
    </reaction>
</comment>
<dbReference type="RefSeq" id="WP_184493673.1">
    <property type="nucleotide sequence ID" value="NZ_JACIJO010000001.1"/>
</dbReference>
<feature type="transmembrane region" description="Helical" evidence="8">
    <location>
        <begin position="7"/>
        <end position="28"/>
    </location>
</feature>
<protein>
    <recommendedName>
        <fullName evidence="2">histidine kinase</fullName>
        <ecNumber evidence="2">2.7.13.3</ecNumber>
    </recommendedName>
</protein>
<dbReference type="CDD" id="cd00082">
    <property type="entry name" value="HisKA"/>
    <property type="match status" value="1"/>
</dbReference>
<dbReference type="EC" id="2.7.13.3" evidence="2"/>
<dbReference type="Gene3D" id="3.30.565.10">
    <property type="entry name" value="Histidine kinase-like ATPase, C-terminal domain"/>
    <property type="match status" value="1"/>
</dbReference>
<evidence type="ECO:0000256" key="1">
    <source>
        <dbReference type="ARBA" id="ARBA00000085"/>
    </source>
</evidence>
<dbReference type="AlphaFoldDB" id="A0A841MSB8"/>
<dbReference type="Gene3D" id="1.10.287.130">
    <property type="match status" value="1"/>
</dbReference>